<proteinExistence type="predicted"/>
<accession>A0ABR7CQ25</accession>
<reference evidence="1 2" key="1">
    <citation type="submission" date="2020-08" db="EMBL/GenBank/DDBJ databases">
        <title>Genome public.</title>
        <authorList>
            <person name="Liu C."/>
            <person name="Sun Q."/>
        </authorList>
    </citation>
    <scope>NUCLEOTIDE SEQUENCE [LARGE SCALE GENOMIC DNA]</scope>
    <source>
        <strain evidence="1 2">New-7</strain>
    </source>
</reference>
<evidence type="ECO:0000313" key="1">
    <source>
        <dbReference type="EMBL" id="MBC5617759.1"/>
    </source>
</evidence>
<feature type="non-terminal residue" evidence="1">
    <location>
        <position position="635"/>
    </location>
</feature>
<protein>
    <recommendedName>
        <fullName evidence="3">Alpha-2-macroglobulin bait region domain-containing protein</fullName>
    </recommendedName>
</protein>
<keyword evidence="2" id="KW-1185">Reference proteome</keyword>
<evidence type="ECO:0008006" key="3">
    <source>
        <dbReference type="Google" id="ProtNLM"/>
    </source>
</evidence>
<dbReference type="Proteomes" id="UP000636891">
    <property type="component" value="Unassembled WGS sequence"/>
</dbReference>
<evidence type="ECO:0000313" key="2">
    <source>
        <dbReference type="Proteomes" id="UP000636891"/>
    </source>
</evidence>
<gene>
    <name evidence="1" type="ORF">H8S08_12195</name>
</gene>
<dbReference type="RefSeq" id="WP_118657304.1">
    <property type="nucleotide sequence ID" value="NZ_JACOOK010000016.1"/>
</dbReference>
<feature type="non-terminal residue" evidence="1">
    <location>
        <position position="1"/>
    </location>
</feature>
<name>A0ABR7CQ25_9BACT</name>
<organism evidence="1 2">
    <name type="scientific">Alistipes hominis</name>
    <dbReference type="NCBI Taxonomy" id="2763015"/>
    <lineage>
        <taxon>Bacteria</taxon>
        <taxon>Pseudomonadati</taxon>
        <taxon>Bacteroidota</taxon>
        <taxon>Bacteroidia</taxon>
        <taxon>Bacteroidales</taxon>
        <taxon>Rikenellaceae</taxon>
        <taxon>Alistipes</taxon>
    </lineage>
</organism>
<sequence>DKIWFKAYLVDATEHRTDTLSNFIYVDIVDRKGKTVLAKKIKRDSCGFANNFEIPHVFPAGDYTLRAYTGWMTNFDPAFFFQRNIRIGNSLSGRVDAAVTYTDPKNGTPQAIVRFTGPDSEPYPDVNVRFEVFDRNGKRISGAQQKTTVTGAVFVDLPPDSIRQGGYVSTAIDQGELFFKKEFFFPEDSVRVAVKFMPEGGDLVPGVPQIVAFRAERSDARTAEVEGVVTTKGGDTVARFASEHDGMGSFLIIPRTGERYVATVAARTGDTLRIELPEVDDDGYALAAVQTPDEVRYRVNRDPDKEFEPMTVVAHVRGKCIGIQNLNPMNPTGRWKTDSIPEGILHLVLIDSSLRTRSERILFVAHPHDRERWEAASDKPRYEPRQKVVIRIRLTAADSTPLGADCSVSVTDRKTVATDSLGEDIRANLLMTSDIRGYVRNPGYYFRDESPATRHHRDLLMRTRGWRRFDFAKIADTAAFRPERFCEHGQFIAGHVTGMMGKDAPLARVTAVALNRENVFGTAVADERGNFLIDGLDFRDTTLFMVTAKTRRGKPVQAVAIEESYPRPAFLRKNPFEPETEKNAMNRYLENTKKGLLDLNGEKVYELPGAVVRAVDPRKPKANSYGTLYDTTALA</sequence>
<dbReference type="EMBL" id="JACOOK010000016">
    <property type="protein sequence ID" value="MBC5617759.1"/>
    <property type="molecule type" value="Genomic_DNA"/>
</dbReference>
<comment type="caution">
    <text evidence="1">The sequence shown here is derived from an EMBL/GenBank/DDBJ whole genome shotgun (WGS) entry which is preliminary data.</text>
</comment>